<evidence type="ECO:0000313" key="2">
    <source>
        <dbReference type="EMBL" id="JAD78702.1"/>
    </source>
</evidence>
<name>A0A0A9D4N2_ARUDO</name>
<proteinExistence type="predicted"/>
<evidence type="ECO:0000256" key="1">
    <source>
        <dbReference type="SAM" id="Phobius"/>
    </source>
</evidence>
<protein>
    <submittedName>
        <fullName evidence="2">Uncharacterized protein</fullName>
    </submittedName>
</protein>
<dbReference type="AlphaFoldDB" id="A0A0A9D4N2"/>
<keyword evidence="1" id="KW-0472">Membrane</keyword>
<feature type="transmembrane region" description="Helical" evidence="1">
    <location>
        <begin position="20"/>
        <end position="47"/>
    </location>
</feature>
<reference evidence="2" key="2">
    <citation type="journal article" date="2015" name="Data Brief">
        <title>Shoot transcriptome of the giant reed, Arundo donax.</title>
        <authorList>
            <person name="Barrero R.A."/>
            <person name="Guerrero F.D."/>
            <person name="Moolhuijzen P."/>
            <person name="Goolsby J.A."/>
            <person name="Tidwell J."/>
            <person name="Bellgard S.E."/>
            <person name="Bellgard M.I."/>
        </authorList>
    </citation>
    <scope>NUCLEOTIDE SEQUENCE</scope>
    <source>
        <tissue evidence="2">Shoot tissue taken approximately 20 cm above the soil surface</tissue>
    </source>
</reference>
<accession>A0A0A9D4N2</accession>
<sequence length="61" mass="6957">MKNGTKVHIHAFTVSQLINILVYVELLIVRSLVLGTLAIHIPFFSLVSFRIRFAKTAYTVR</sequence>
<keyword evidence="1" id="KW-1133">Transmembrane helix</keyword>
<reference evidence="2" key="1">
    <citation type="submission" date="2014-09" db="EMBL/GenBank/DDBJ databases">
        <authorList>
            <person name="Magalhaes I.L.F."/>
            <person name="Oliveira U."/>
            <person name="Santos F.R."/>
            <person name="Vidigal T.H.D.A."/>
            <person name="Brescovit A.D."/>
            <person name="Santos A.J."/>
        </authorList>
    </citation>
    <scope>NUCLEOTIDE SEQUENCE</scope>
    <source>
        <tissue evidence="2">Shoot tissue taken approximately 20 cm above the soil surface</tissue>
    </source>
</reference>
<keyword evidence="1" id="KW-0812">Transmembrane</keyword>
<organism evidence="2">
    <name type="scientific">Arundo donax</name>
    <name type="common">Giant reed</name>
    <name type="synonym">Donax arundinaceus</name>
    <dbReference type="NCBI Taxonomy" id="35708"/>
    <lineage>
        <taxon>Eukaryota</taxon>
        <taxon>Viridiplantae</taxon>
        <taxon>Streptophyta</taxon>
        <taxon>Embryophyta</taxon>
        <taxon>Tracheophyta</taxon>
        <taxon>Spermatophyta</taxon>
        <taxon>Magnoliopsida</taxon>
        <taxon>Liliopsida</taxon>
        <taxon>Poales</taxon>
        <taxon>Poaceae</taxon>
        <taxon>PACMAD clade</taxon>
        <taxon>Arundinoideae</taxon>
        <taxon>Arundineae</taxon>
        <taxon>Arundo</taxon>
    </lineage>
</organism>
<dbReference type="EMBL" id="GBRH01219193">
    <property type="protein sequence ID" value="JAD78702.1"/>
    <property type="molecule type" value="Transcribed_RNA"/>
</dbReference>